<dbReference type="SUPFAM" id="SSF52402">
    <property type="entry name" value="Adenine nucleotide alpha hydrolases-like"/>
    <property type="match status" value="1"/>
</dbReference>
<dbReference type="InterPro" id="IPR014729">
    <property type="entry name" value="Rossmann-like_a/b/a_fold"/>
</dbReference>
<sequence length="172" mass="18927">MEAAATEDRHEQEGKTTVVALDESEQSLYALSWALQTINFRESDKLLLLHAKSSPISSAALAGPGYVLSSEMIISMERAQEREINAFMSKAMELCKEKQVNSEKYVVPGDARDVICEVVEKLHANVLVVGSHGYGAVKRVLLGSVSDYCAHRVKCPVVIVKKPSKKADQEKH</sequence>
<dbReference type="Proteomes" id="UP000886520">
    <property type="component" value="Chromosome 18"/>
</dbReference>
<evidence type="ECO:0000259" key="1">
    <source>
        <dbReference type="Pfam" id="PF00582"/>
    </source>
</evidence>
<evidence type="ECO:0000313" key="3">
    <source>
        <dbReference type="Proteomes" id="UP000886520"/>
    </source>
</evidence>
<keyword evidence="3" id="KW-1185">Reference proteome</keyword>
<proteinExistence type="predicted"/>
<dbReference type="OrthoDB" id="843225at2759"/>
<dbReference type="EMBL" id="JABFUD020000018">
    <property type="protein sequence ID" value="KAI5066028.1"/>
    <property type="molecule type" value="Genomic_DNA"/>
</dbReference>
<comment type="caution">
    <text evidence="2">The sequence shown here is derived from an EMBL/GenBank/DDBJ whole genome shotgun (WGS) entry which is preliminary data.</text>
</comment>
<protein>
    <recommendedName>
        <fullName evidence="1">UspA domain-containing protein</fullName>
    </recommendedName>
</protein>
<reference evidence="2" key="1">
    <citation type="submission" date="2021-01" db="EMBL/GenBank/DDBJ databases">
        <title>Adiantum capillus-veneris genome.</title>
        <authorList>
            <person name="Fang Y."/>
            <person name="Liao Q."/>
        </authorList>
    </citation>
    <scope>NUCLEOTIDE SEQUENCE</scope>
    <source>
        <strain evidence="2">H3</strain>
        <tissue evidence="2">Leaf</tissue>
    </source>
</reference>
<dbReference type="AlphaFoldDB" id="A0A9D4UDK5"/>
<evidence type="ECO:0000313" key="2">
    <source>
        <dbReference type="EMBL" id="KAI5066028.1"/>
    </source>
</evidence>
<name>A0A9D4UDK5_ADICA</name>
<organism evidence="2 3">
    <name type="scientific">Adiantum capillus-veneris</name>
    <name type="common">Maidenhair fern</name>
    <dbReference type="NCBI Taxonomy" id="13818"/>
    <lineage>
        <taxon>Eukaryota</taxon>
        <taxon>Viridiplantae</taxon>
        <taxon>Streptophyta</taxon>
        <taxon>Embryophyta</taxon>
        <taxon>Tracheophyta</taxon>
        <taxon>Polypodiopsida</taxon>
        <taxon>Polypodiidae</taxon>
        <taxon>Polypodiales</taxon>
        <taxon>Pteridineae</taxon>
        <taxon>Pteridaceae</taxon>
        <taxon>Vittarioideae</taxon>
        <taxon>Adiantum</taxon>
    </lineage>
</organism>
<dbReference type="CDD" id="cd23659">
    <property type="entry name" value="USP_At3g01520-like"/>
    <property type="match status" value="1"/>
</dbReference>
<dbReference type="PANTHER" id="PTHR31964:SF113">
    <property type="entry name" value="USPA DOMAIN-CONTAINING PROTEIN"/>
    <property type="match status" value="1"/>
</dbReference>
<dbReference type="InterPro" id="IPR006015">
    <property type="entry name" value="Universal_stress_UspA"/>
</dbReference>
<dbReference type="PANTHER" id="PTHR31964">
    <property type="entry name" value="ADENINE NUCLEOTIDE ALPHA HYDROLASES-LIKE SUPERFAMILY PROTEIN"/>
    <property type="match status" value="1"/>
</dbReference>
<gene>
    <name evidence="2" type="ORF">GOP47_0018652</name>
</gene>
<accession>A0A9D4UDK5</accession>
<dbReference type="PRINTS" id="PR01438">
    <property type="entry name" value="UNVRSLSTRESS"/>
</dbReference>
<feature type="domain" description="UspA" evidence="1">
    <location>
        <begin position="16"/>
        <end position="161"/>
    </location>
</feature>
<dbReference type="Pfam" id="PF00582">
    <property type="entry name" value="Usp"/>
    <property type="match status" value="1"/>
</dbReference>
<dbReference type="Gene3D" id="3.40.50.620">
    <property type="entry name" value="HUPs"/>
    <property type="match status" value="1"/>
</dbReference>
<dbReference type="InterPro" id="IPR006016">
    <property type="entry name" value="UspA"/>
</dbReference>